<evidence type="ECO:0000256" key="5">
    <source>
        <dbReference type="ARBA" id="ARBA00022679"/>
    </source>
</evidence>
<evidence type="ECO:0000256" key="12">
    <source>
        <dbReference type="ARBA" id="ARBA00023136"/>
    </source>
</evidence>
<keyword evidence="11 15" id="KW-1133">Transmembrane helix</keyword>
<evidence type="ECO:0000256" key="9">
    <source>
        <dbReference type="ARBA" id="ARBA00022786"/>
    </source>
</evidence>
<evidence type="ECO:0000256" key="2">
    <source>
        <dbReference type="ARBA" id="ARBA00004167"/>
    </source>
</evidence>
<evidence type="ECO:0000256" key="1">
    <source>
        <dbReference type="ARBA" id="ARBA00000900"/>
    </source>
</evidence>
<dbReference type="OrthoDB" id="9984778at2759"/>
<evidence type="ECO:0000256" key="14">
    <source>
        <dbReference type="PROSITE-ProRule" id="PRU00175"/>
    </source>
</evidence>
<dbReference type="GO" id="GO:0016567">
    <property type="term" value="P:protein ubiquitination"/>
    <property type="evidence" value="ECO:0007669"/>
    <property type="project" value="InterPro"/>
</dbReference>
<evidence type="ECO:0000256" key="15">
    <source>
        <dbReference type="SAM" id="Phobius"/>
    </source>
</evidence>
<gene>
    <name evidence="17" type="ORF">H5410_034292</name>
</gene>
<comment type="catalytic activity">
    <reaction evidence="1">
        <text>S-ubiquitinyl-[E2 ubiquitin-conjugating enzyme]-L-cysteine + [acceptor protein]-L-lysine = [E2 ubiquitin-conjugating enzyme]-L-cysteine + N(6)-ubiquitinyl-[acceptor protein]-L-lysine.</text>
        <dbReference type="EC" id="2.3.2.27"/>
    </reaction>
</comment>
<protein>
    <recommendedName>
        <fullName evidence="4">RING-type E3 ubiquitin transferase</fullName>
        <ecNumber evidence="4">2.3.2.27</ecNumber>
    </recommendedName>
</protein>
<dbReference type="SUPFAM" id="SSF57850">
    <property type="entry name" value="RING/U-box"/>
    <property type="match status" value="3"/>
</dbReference>
<evidence type="ECO:0000256" key="10">
    <source>
        <dbReference type="ARBA" id="ARBA00022833"/>
    </source>
</evidence>
<dbReference type="Gene3D" id="3.30.40.10">
    <property type="entry name" value="Zinc/RING finger domain, C3HC4 (zinc finger)"/>
    <property type="match status" value="3"/>
</dbReference>
<feature type="domain" description="RING-type" evidence="16">
    <location>
        <begin position="284"/>
        <end position="326"/>
    </location>
</feature>
<dbReference type="GO" id="GO:0061630">
    <property type="term" value="F:ubiquitin protein ligase activity"/>
    <property type="evidence" value="ECO:0007669"/>
    <property type="project" value="UniProtKB-EC"/>
</dbReference>
<dbReference type="EMBL" id="JACXVP010000006">
    <property type="protein sequence ID" value="KAG5602922.1"/>
    <property type="molecule type" value="Genomic_DNA"/>
</dbReference>
<evidence type="ECO:0000256" key="4">
    <source>
        <dbReference type="ARBA" id="ARBA00012483"/>
    </source>
</evidence>
<name>A0A9J5YR79_SOLCO</name>
<feature type="domain" description="RING-type" evidence="16">
    <location>
        <begin position="512"/>
        <end position="554"/>
    </location>
</feature>
<comment type="similarity">
    <text evidence="13">Belongs to the RING-type zinc finger family. ATL subfamily.</text>
</comment>
<keyword evidence="8 14" id="KW-0863">Zinc-finger</keyword>
<keyword evidence="9" id="KW-0833">Ubl conjugation pathway</keyword>
<accession>A0A9J5YR79</accession>
<keyword evidence="10" id="KW-0862">Zinc</keyword>
<dbReference type="Pfam" id="PF13639">
    <property type="entry name" value="zf-RING_2"/>
    <property type="match status" value="3"/>
</dbReference>
<evidence type="ECO:0000313" key="17">
    <source>
        <dbReference type="EMBL" id="KAG5602922.1"/>
    </source>
</evidence>
<dbReference type="PANTHER" id="PTHR46913:SF19">
    <property type="entry name" value="RING-TYPE E3 UBIQUITIN TRANSFERASE"/>
    <property type="match status" value="1"/>
</dbReference>
<dbReference type="CDD" id="cd16461">
    <property type="entry name" value="RING-H2_EL5-like"/>
    <property type="match status" value="3"/>
</dbReference>
<keyword evidence="5" id="KW-0808">Transferase</keyword>
<dbReference type="InterPro" id="IPR044600">
    <property type="entry name" value="ATL1/ATL16-like"/>
</dbReference>
<dbReference type="InterPro" id="IPR013083">
    <property type="entry name" value="Znf_RING/FYVE/PHD"/>
</dbReference>
<organism evidence="17 18">
    <name type="scientific">Solanum commersonii</name>
    <name type="common">Commerson's wild potato</name>
    <name type="synonym">Commerson's nightshade</name>
    <dbReference type="NCBI Taxonomy" id="4109"/>
    <lineage>
        <taxon>Eukaryota</taxon>
        <taxon>Viridiplantae</taxon>
        <taxon>Streptophyta</taxon>
        <taxon>Embryophyta</taxon>
        <taxon>Tracheophyta</taxon>
        <taxon>Spermatophyta</taxon>
        <taxon>Magnoliopsida</taxon>
        <taxon>eudicotyledons</taxon>
        <taxon>Gunneridae</taxon>
        <taxon>Pentapetalae</taxon>
        <taxon>asterids</taxon>
        <taxon>lamiids</taxon>
        <taxon>Solanales</taxon>
        <taxon>Solanaceae</taxon>
        <taxon>Solanoideae</taxon>
        <taxon>Solaneae</taxon>
        <taxon>Solanum</taxon>
    </lineage>
</organism>
<dbReference type="PROSITE" id="PS50089">
    <property type="entry name" value="ZF_RING_2"/>
    <property type="match status" value="3"/>
</dbReference>
<keyword evidence="6 15" id="KW-0812">Transmembrane</keyword>
<comment type="pathway">
    <text evidence="3">Protein modification; protein ubiquitination.</text>
</comment>
<dbReference type="InterPro" id="IPR001841">
    <property type="entry name" value="Znf_RING"/>
</dbReference>
<dbReference type="EC" id="2.3.2.27" evidence="4"/>
<dbReference type="SMART" id="SM00184">
    <property type="entry name" value="RING"/>
    <property type="match status" value="3"/>
</dbReference>
<feature type="transmembrane region" description="Helical" evidence="15">
    <location>
        <begin position="208"/>
        <end position="231"/>
    </location>
</feature>
<dbReference type="PANTHER" id="PTHR46913">
    <property type="entry name" value="RING-H2 FINGER PROTEIN ATL16"/>
    <property type="match status" value="1"/>
</dbReference>
<feature type="domain" description="RING-type" evidence="16">
    <location>
        <begin position="156"/>
        <end position="198"/>
    </location>
</feature>
<feature type="transmembrane region" description="Helical" evidence="15">
    <location>
        <begin position="76"/>
        <end position="99"/>
    </location>
</feature>
<evidence type="ECO:0000256" key="13">
    <source>
        <dbReference type="ARBA" id="ARBA00024209"/>
    </source>
</evidence>
<dbReference type="GO" id="GO:0008270">
    <property type="term" value="F:zinc ion binding"/>
    <property type="evidence" value="ECO:0007669"/>
    <property type="project" value="UniProtKB-KW"/>
</dbReference>
<evidence type="ECO:0000256" key="8">
    <source>
        <dbReference type="ARBA" id="ARBA00022771"/>
    </source>
</evidence>
<dbReference type="Proteomes" id="UP000824120">
    <property type="component" value="Chromosome 6"/>
</dbReference>
<dbReference type="GO" id="GO:0016020">
    <property type="term" value="C:membrane"/>
    <property type="evidence" value="ECO:0007669"/>
    <property type="project" value="UniProtKB-SubCell"/>
</dbReference>
<sequence length="685" mass="76742">MSFHIDRKLISESSDNSTSKTCSSYYCNPEVYRSIVCPLRCFNTCPRRCLLPEFEPSPPNFTPKVTLPHSPNKHTVSIFLILLISVLGIAVYIFCAYTIHKFSNSRISSQPEQQVVGGGEEELSDIQTVGLQQSVISAITIRKYKKGEGLIEGTECSVCLSEFQEDETLRILPKCNHAFHIPCIDTWLESHINCPMCRADISPQKNTASIFLIILFTGLGIAVYIFCSLVIHKNPRASSQLEQQVVVEEELSDIRTVGLHPSVISTITIRKYKRGEGLIEGTECSVCLSEFREDETFKILPMCNHAFHVPCIDTWLKSHTNCPMCRASIKQLVAAMVFHDRKLIFESLDNSTGKNCSSYYCNPKENLSRICPISCMYICYPICSFPLFSEIEPPLPPNFFTPKVPISQSPHKPIISIFLIILFSVLATSFFLFCCFVVYRIRNAIILSRPQQRVEEEEEEEFSDIVDEDIHGPMVDHPIWYIRTVGLQPSIISAITICKYKTGEGIIEGTECSVCLSEFEEDETLRILPKCNHAFHIPCIDTWLRAHTNCPMCRAGIVIAPAATPSLPEQNSGLRHEEEAHAGISENATELTLEIGNEGESLELSSMDFSGNSKEDVGNGTNEGVLSEFSASRRSTSFESLSTASVSQSTLDGNEMSARMKNLCLDRVMQEQQMIRRSQSAVLLQ</sequence>
<evidence type="ECO:0000256" key="11">
    <source>
        <dbReference type="ARBA" id="ARBA00022989"/>
    </source>
</evidence>
<keyword evidence="18" id="KW-1185">Reference proteome</keyword>
<dbReference type="AlphaFoldDB" id="A0A9J5YR79"/>
<evidence type="ECO:0000313" key="18">
    <source>
        <dbReference type="Proteomes" id="UP000824120"/>
    </source>
</evidence>
<keyword evidence="7" id="KW-0479">Metal-binding</keyword>
<proteinExistence type="inferred from homology"/>
<comment type="subcellular location">
    <subcellularLocation>
        <location evidence="2">Membrane</location>
        <topology evidence="2">Single-pass membrane protein</topology>
    </subcellularLocation>
</comment>
<reference evidence="17 18" key="1">
    <citation type="submission" date="2020-09" db="EMBL/GenBank/DDBJ databases">
        <title>De no assembly of potato wild relative species, Solanum commersonii.</title>
        <authorList>
            <person name="Cho K."/>
        </authorList>
    </citation>
    <scope>NUCLEOTIDE SEQUENCE [LARGE SCALE GENOMIC DNA]</scope>
    <source>
        <strain evidence="17">LZ3.2</strain>
        <tissue evidence="17">Leaf</tissue>
    </source>
</reference>
<dbReference type="FunFam" id="3.30.40.10:FF:000233">
    <property type="entry name" value="RING-H2 finger protein ATL54"/>
    <property type="match status" value="2"/>
</dbReference>
<evidence type="ECO:0000259" key="16">
    <source>
        <dbReference type="PROSITE" id="PS50089"/>
    </source>
</evidence>
<comment type="caution">
    <text evidence="17">The sequence shown here is derived from an EMBL/GenBank/DDBJ whole genome shotgun (WGS) entry which is preliminary data.</text>
</comment>
<feature type="transmembrane region" description="Helical" evidence="15">
    <location>
        <begin position="414"/>
        <end position="439"/>
    </location>
</feature>
<keyword evidence="12 15" id="KW-0472">Membrane</keyword>
<evidence type="ECO:0000256" key="3">
    <source>
        <dbReference type="ARBA" id="ARBA00004906"/>
    </source>
</evidence>
<evidence type="ECO:0000256" key="6">
    <source>
        <dbReference type="ARBA" id="ARBA00022692"/>
    </source>
</evidence>
<evidence type="ECO:0000256" key="7">
    <source>
        <dbReference type="ARBA" id="ARBA00022723"/>
    </source>
</evidence>